<evidence type="ECO:0000313" key="1">
    <source>
        <dbReference type="EMBL" id="PTQ33413.1"/>
    </source>
</evidence>
<proteinExistence type="predicted"/>
<name>A0A2R6WHV4_MARPO</name>
<dbReference type="EMBL" id="KZ772761">
    <property type="protein sequence ID" value="PTQ33413.1"/>
    <property type="molecule type" value="Genomic_DNA"/>
</dbReference>
<dbReference type="AlphaFoldDB" id="A0A2R6WHV4"/>
<accession>A0A2R6WHV4</accession>
<keyword evidence="2" id="KW-1185">Reference proteome</keyword>
<dbReference type="Proteomes" id="UP000244005">
    <property type="component" value="Unassembled WGS sequence"/>
</dbReference>
<evidence type="ECO:0000313" key="2">
    <source>
        <dbReference type="Proteomes" id="UP000244005"/>
    </source>
</evidence>
<gene>
    <name evidence="1" type="ORF">MARPO_0089s0041</name>
</gene>
<organism evidence="1 2">
    <name type="scientific">Marchantia polymorpha</name>
    <name type="common">Common liverwort</name>
    <name type="synonym">Marchantia aquatica</name>
    <dbReference type="NCBI Taxonomy" id="3197"/>
    <lineage>
        <taxon>Eukaryota</taxon>
        <taxon>Viridiplantae</taxon>
        <taxon>Streptophyta</taxon>
        <taxon>Embryophyta</taxon>
        <taxon>Marchantiophyta</taxon>
        <taxon>Marchantiopsida</taxon>
        <taxon>Marchantiidae</taxon>
        <taxon>Marchantiales</taxon>
        <taxon>Marchantiaceae</taxon>
        <taxon>Marchantia</taxon>
    </lineage>
</organism>
<protein>
    <submittedName>
        <fullName evidence="1">Uncharacterized protein</fullName>
    </submittedName>
</protein>
<reference evidence="2" key="1">
    <citation type="journal article" date="2017" name="Cell">
        <title>Insights into land plant evolution garnered from the Marchantia polymorpha genome.</title>
        <authorList>
            <person name="Bowman J.L."/>
            <person name="Kohchi T."/>
            <person name="Yamato K.T."/>
            <person name="Jenkins J."/>
            <person name="Shu S."/>
            <person name="Ishizaki K."/>
            <person name="Yamaoka S."/>
            <person name="Nishihama R."/>
            <person name="Nakamura Y."/>
            <person name="Berger F."/>
            <person name="Adam C."/>
            <person name="Aki S.S."/>
            <person name="Althoff F."/>
            <person name="Araki T."/>
            <person name="Arteaga-Vazquez M.A."/>
            <person name="Balasubrmanian S."/>
            <person name="Barry K."/>
            <person name="Bauer D."/>
            <person name="Boehm C.R."/>
            <person name="Briginshaw L."/>
            <person name="Caballero-Perez J."/>
            <person name="Catarino B."/>
            <person name="Chen F."/>
            <person name="Chiyoda S."/>
            <person name="Chovatia M."/>
            <person name="Davies K.M."/>
            <person name="Delmans M."/>
            <person name="Demura T."/>
            <person name="Dierschke T."/>
            <person name="Dolan L."/>
            <person name="Dorantes-Acosta A.E."/>
            <person name="Eklund D.M."/>
            <person name="Florent S.N."/>
            <person name="Flores-Sandoval E."/>
            <person name="Fujiyama A."/>
            <person name="Fukuzawa H."/>
            <person name="Galik B."/>
            <person name="Grimanelli D."/>
            <person name="Grimwood J."/>
            <person name="Grossniklaus U."/>
            <person name="Hamada T."/>
            <person name="Haseloff J."/>
            <person name="Hetherington A.J."/>
            <person name="Higo A."/>
            <person name="Hirakawa Y."/>
            <person name="Hundley H.N."/>
            <person name="Ikeda Y."/>
            <person name="Inoue K."/>
            <person name="Inoue S.I."/>
            <person name="Ishida S."/>
            <person name="Jia Q."/>
            <person name="Kakita M."/>
            <person name="Kanazawa T."/>
            <person name="Kawai Y."/>
            <person name="Kawashima T."/>
            <person name="Kennedy M."/>
            <person name="Kinose K."/>
            <person name="Kinoshita T."/>
            <person name="Kohara Y."/>
            <person name="Koide E."/>
            <person name="Komatsu K."/>
            <person name="Kopischke S."/>
            <person name="Kubo M."/>
            <person name="Kyozuka J."/>
            <person name="Lagercrantz U."/>
            <person name="Lin S.S."/>
            <person name="Lindquist E."/>
            <person name="Lipzen A.M."/>
            <person name="Lu C.W."/>
            <person name="De Luna E."/>
            <person name="Martienssen R.A."/>
            <person name="Minamino N."/>
            <person name="Mizutani M."/>
            <person name="Mizutani M."/>
            <person name="Mochizuki N."/>
            <person name="Monte I."/>
            <person name="Mosher R."/>
            <person name="Nagasaki H."/>
            <person name="Nakagami H."/>
            <person name="Naramoto S."/>
            <person name="Nishitani K."/>
            <person name="Ohtani M."/>
            <person name="Okamoto T."/>
            <person name="Okumura M."/>
            <person name="Phillips J."/>
            <person name="Pollak B."/>
            <person name="Reinders A."/>
            <person name="Rovekamp M."/>
            <person name="Sano R."/>
            <person name="Sawa S."/>
            <person name="Schmid M.W."/>
            <person name="Shirakawa M."/>
            <person name="Solano R."/>
            <person name="Spunde A."/>
            <person name="Suetsugu N."/>
            <person name="Sugano S."/>
            <person name="Sugiyama A."/>
            <person name="Sun R."/>
            <person name="Suzuki Y."/>
            <person name="Takenaka M."/>
            <person name="Takezawa D."/>
            <person name="Tomogane H."/>
            <person name="Tsuzuki M."/>
            <person name="Ueda T."/>
            <person name="Umeda M."/>
            <person name="Ward J.M."/>
            <person name="Watanabe Y."/>
            <person name="Yazaki K."/>
            <person name="Yokoyama R."/>
            <person name="Yoshitake Y."/>
            <person name="Yotsui I."/>
            <person name="Zachgo S."/>
            <person name="Schmutz J."/>
        </authorList>
    </citation>
    <scope>NUCLEOTIDE SEQUENCE [LARGE SCALE GENOMIC DNA]</scope>
    <source>
        <strain evidence="2">Tak-1</strain>
    </source>
</reference>
<sequence length="130" mass="14244">MGLNEGTPLASPLVLPPAMLTVPLLVLVPVAPTTPLVPSLMLLLAPPLMPILAAPLDSKIRTYFQKSNFRDPILAKSQLIDVAESVSLQRTNSKILRHQPSISQGIQSWLKLWHGNASYLERDSRSVECI</sequence>